<dbReference type="InterPro" id="IPR008972">
    <property type="entry name" value="Cupredoxin"/>
</dbReference>
<comment type="caution">
    <text evidence="3">The sequence shown here is derived from an EMBL/GenBank/DDBJ whole genome shotgun (WGS) entry which is preliminary data.</text>
</comment>
<name>A0ABS0GP08_9ACTN</name>
<gene>
    <name evidence="3" type="ORF">I0C86_02770</name>
</gene>
<feature type="domain" description="Plastocyanin-like" evidence="2">
    <location>
        <begin position="10"/>
        <end position="130"/>
    </location>
</feature>
<evidence type="ECO:0000313" key="4">
    <source>
        <dbReference type="Proteomes" id="UP000638560"/>
    </source>
</evidence>
<dbReference type="Proteomes" id="UP000638560">
    <property type="component" value="Unassembled WGS sequence"/>
</dbReference>
<protein>
    <submittedName>
        <fullName evidence="3">Multicopper oxidase domain-containing protein</fullName>
    </submittedName>
</protein>
<sequence length="151" mass="16673">APPPAPRPAGPEPFRMIMGDFRFDDRTMEPTRIDRVVRTGSVEQWEIGNRGGIPHNFHVHGAAFQVLDADGEPPAPYLTGEKDTVYVPPGTTIRLRVRFLAHSDVRSPYMFHCHVLAHEDAGMMGQFLTVSAQDEPLVPADLTDAHVGHGK</sequence>
<dbReference type="Gene3D" id="2.60.40.420">
    <property type="entry name" value="Cupredoxins - blue copper proteins"/>
    <property type="match status" value="1"/>
</dbReference>
<dbReference type="PROSITE" id="PS00080">
    <property type="entry name" value="MULTICOPPER_OXIDASE2"/>
    <property type="match status" value="1"/>
</dbReference>
<evidence type="ECO:0000313" key="3">
    <source>
        <dbReference type="EMBL" id="MBF9127926.1"/>
    </source>
</evidence>
<dbReference type="CDD" id="cd13890">
    <property type="entry name" value="CuRO_3_CueO_FtsP"/>
    <property type="match status" value="1"/>
</dbReference>
<evidence type="ECO:0000256" key="1">
    <source>
        <dbReference type="ARBA" id="ARBA00022723"/>
    </source>
</evidence>
<dbReference type="RefSeq" id="WP_196199594.1">
    <property type="nucleotide sequence ID" value="NZ_JADPUN010000048.1"/>
</dbReference>
<proteinExistence type="predicted"/>
<organism evidence="3 4">
    <name type="scientific">Plantactinospora alkalitolerans</name>
    <dbReference type="NCBI Taxonomy" id="2789879"/>
    <lineage>
        <taxon>Bacteria</taxon>
        <taxon>Bacillati</taxon>
        <taxon>Actinomycetota</taxon>
        <taxon>Actinomycetes</taxon>
        <taxon>Micromonosporales</taxon>
        <taxon>Micromonosporaceae</taxon>
        <taxon>Plantactinospora</taxon>
    </lineage>
</organism>
<dbReference type="SUPFAM" id="SSF49503">
    <property type="entry name" value="Cupredoxins"/>
    <property type="match status" value="1"/>
</dbReference>
<accession>A0ABS0GP08</accession>
<evidence type="ECO:0000259" key="2">
    <source>
        <dbReference type="Pfam" id="PF07731"/>
    </source>
</evidence>
<keyword evidence="4" id="KW-1185">Reference proteome</keyword>
<dbReference type="InterPro" id="IPR002355">
    <property type="entry name" value="Cu_oxidase_Cu_BS"/>
</dbReference>
<feature type="non-terminal residue" evidence="3">
    <location>
        <position position="1"/>
    </location>
</feature>
<dbReference type="EMBL" id="JADPUN010000048">
    <property type="protein sequence ID" value="MBF9127926.1"/>
    <property type="molecule type" value="Genomic_DNA"/>
</dbReference>
<keyword evidence="1" id="KW-0479">Metal-binding</keyword>
<dbReference type="Pfam" id="PF07731">
    <property type="entry name" value="Cu-oxidase_2"/>
    <property type="match status" value="1"/>
</dbReference>
<reference evidence="3 4" key="1">
    <citation type="submission" date="2020-11" db="EMBL/GenBank/DDBJ databases">
        <title>A novel isolate from a Black sea contaminated sediment with potential to produce alkanes: Plantactinospora alkalitolerans sp. nov.</title>
        <authorList>
            <person name="Carro L."/>
            <person name="Veyisoglu A."/>
            <person name="Guven K."/>
            <person name="Schumann P."/>
            <person name="Klenk H.-P."/>
            <person name="Sahin N."/>
        </authorList>
    </citation>
    <scope>NUCLEOTIDE SEQUENCE [LARGE SCALE GENOMIC DNA]</scope>
    <source>
        <strain evidence="3 4">S1510</strain>
    </source>
</reference>
<dbReference type="InterPro" id="IPR011706">
    <property type="entry name" value="Cu-oxidase_C"/>
</dbReference>